<sequence length="20" mass="2451">MQLDYAKQELMKYNNVCNNM</sequence>
<reference evidence="1" key="1">
    <citation type="submission" date="2014-09" db="EMBL/GenBank/DDBJ databases">
        <authorList>
            <person name="Magalhaes I.L.F."/>
            <person name="Oliveira U."/>
            <person name="Santos F.R."/>
            <person name="Vidigal T.H.D.A."/>
            <person name="Brescovit A.D."/>
            <person name="Santos A.J."/>
        </authorList>
    </citation>
    <scope>NUCLEOTIDE SEQUENCE</scope>
    <source>
        <tissue evidence="1">Shoot tissue taken approximately 20 cm above the soil surface</tissue>
    </source>
</reference>
<name>A0A0A9EWI5_ARUDO</name>
<proteinExistence type="predicted"/>
<reference evidence="1" key="2">
    <citation type="journal article" date="2015" name="Data Brief">
        <title>Shoot transcriptome of the giant reed, Arundo donax.</title>
        <authorList>
            <person name="Barrero R.A."/>
            <person name="Guerrero F.D."/>
            <person name="Moolhuijzen P."/>
            <person name="Goolsby J.A."/>
            <person name="Tidwell J."/>
            <person name="Bellgard S.E."/>
            <person name="Bellgard M.I."/>
        </authorList>
    </citation>
    <scope>NUCLEOTIDE SEQUENCE</scope>
    <source>
        <tissue evidence="1">Shoot tissue taken approximately 20 cm above the soil surface</tissue>
    </source>
</reference>
<evidence type="ECO:0000313" key="1">
    <source>
        <dbReference type="EMBL" id="JAE04457.1"/>
    </source>
</evidence>
<protein>
    <submittedName>
        <fullName evidence="1">Uncharacterized protein</fullName>
    </submittedName>
</protein>
<dbReference type="AlphaFoldDB" id="A0A0A9EWI5"/>
<dbReference type="EMBL" id="GBRH01193439">
    <property type="protein sequence ID" value="JAE04457.1"/>
    <property type="molecule type" value="Transcribed_RNA"/>
</dbReference>
<organism evidence="1">
    <name type="scientific">Arundo donax</name>
    <name type="common">Giant reed</name>
    <name type="synonym">Donax arundinaceus</name>
    <dbReference type="NCBI Taxonomy" id="35708"/>
    <lineage>
        <taxon>Eukaryota</taxon>
        <taxon>Viridiplantae</taxon>
        <taxon>Streptophyta</taxon>
        <taxon>Embryophyta</taxon>
        <taxon>Tracheophyta</taxon>
        <taxon>Spermatophyta</taxon>
        <taxon>Magnoliopsida</taxon>
        <taxon>Liliopsida</taxon>
        <taxon>Poales</taxon>
        <taxon>Poaceae</taxon>
        <taxon>PACMAD clade</taxon>
        <taxon>Arundinoideae</taxon>
        <taxon>Arundineae</taxon>
        <taxon>Arundo</taxon>
    </lineage>
</organism>
<accession>A0A0A9EWI5</accession>